<keyword evidence="2" id="KW-0472">Membrane</keyword>
<accession>A0A5M3WEZ3</accession>
<keyword evidence="2" id="KW-0812">Transmembrane</keyword>
<feature type="transmembrane region" description="Helical" evidence="2">
    <location>
        <begin position="91"/>
        <end position="110"/>
    </location>
</feature>
<proteinExistence type="predicted"/>
<dbReference type="InterPro" id="IPR046549">
    <property type="entry name" value="DUF6703"/>
</dbReference>
<evidence type="ECO:0000313" key="4">
    <source>
        <dbReference type="Proteomes" id="UP000331127"/>
    </source>
</evidence>
<gene>
    <name evidence="3" type="ORF">Amac_004840</name>
</gene>
<dbReference type="Proteomes" id="UP000331127">
    <property type="component" value="Unassembled WGS sequence"/>
</dbReference>
<feature type="transmembrane region" description="Helical" evidence="2">
    <location>
        <begin position="67"/>
        <end position="84"/>
    </location>
</feature>
<feature type="region of interest" description="Disordered" evidence="1">
    <location>
        <begin position="1"/>
        <end position="42"/>
    </location>
</feature>
<keyword evidence="2" id="KW-1133">Transmembrane helix</keyword>
<dbReference type="Pfam" id="PF20444">
    <property type="entry name" value="DUF6703"/>
    <property type="match status" value="1"/>
</dbReference>
<keyword evidence="4" id="KW-1185">Reference proteome</keyword>
<protein>
    <submittedName>
        <fullName evidence="3">Uncharacterized protein</fullName>
    </submittedName>
</protein>
<feature type="transmembrane region" description="Helical" evidence="2">
    <location>
        <begin position="116"/>
        <end position="135"/>
    </location>
</feature>
<evidence type="ECO:0000256" key="2">
    <source>
        <dbReference type="SAM" id="Phobius"/>
    </source>
</evidence>
<reference evidence="3 4" key="1">
    <citation type="submission" date="2019-10" db="EMBL/GenBank/DDBJ databases">
        <title>Whole genome shotgun sequence of Acrocarpospora macrocephala NBRC 16266.</title>
        <authorList>
            <person name="Ichikawa N."/>
            <person name="Kimura A."/>
            <person name="Kitahashi Y."/>
            <person name="Komaki H."/>
            <person name="Oguchi A."/>
        </authorList>
    </citation>
    <scope>NUCLEOTIDE SEQUENCE [LARGE SCALE GENOMIC DNA]</scope>
    <source>
        <strain evidence="3 4">NBRC 16266</strain>
    </source>
</reference>
<dbReference type="AlphaFoldDB" id="A0A5M3WEZ3"/>
<comment type="caution">
    <text evidence="3">The sequence shown here is derived from an EMBL/GenBank/DDBJ whole genome shotgun (WGS) entry which is preliminary data.</text>
</comment>
<dbReference type="EMBL" id="BLAE01000004">
    <property type="protein sequence ID" value="GES06889.1"/>
    <property type="molecule type" value="Genomic_DNA"/>
</dbReference>
<sequence>MTVADTSKPRKSPHPLAKPRPPARKPAAKRPLPAGEQFFTPGSTGFRRAVEQRSATVLVFLHQLPRWVVPVLLVVLLLVGFAVADWRGGLAVLPVFGFVAWLAYMSWPSLRPGGRLLRVALGTFLLLVALTRFGVI</sequence>
<name>A0A5M3WEZ3_9ACTN</name>
<organism evidence="3 4">
    <name type="scientific">Acrocarpospora macrocephala</name>
    <dbReference type="NCBI Taxonomy" id="150177"/>
    <lineage>
        <taxon>Bacteria</taxon>
        <taxon>Bacillati</taxon>
        <taxon>Actinomycetota</taxon>
        <taxon>Actinomycetes</taxon>
        <taxon>Streptosporangiales</taxon>
        <taxon>Streptosporangiaceae</taxon>
        <taxon>Acrocarpospora</taxon>
    </lineage>
</organism>
<evidence type="ECO:0000313" key="3">
    <source>
        <dbReference type="EMBL" id="GES06889.1"/>
    </source>
</evidence>
<evidence type="ECO:0000256" key="1">
    <source>
        <dbReference type="SAM" id="MobiDB-lite"/>
    </source>
</evidence>